<keyword evidence="1" id="KW-0863">Zinc-finger</keyword>
<dbReference type="CDD" id="cd19757">
    <property type="entry name" value="Bbox1"/>
    <property type="match status" value="1"/>
</dbReference>
<evidence type="ECO:0000313" key="3">
    <source>
        <dbReference type="EMBL" id="KAL0275236.1"/>
    </source>
</evidence>
<evidence type="ECO:0000256" key="1">
    <source>
        <dbReference type="PROSITE-ProRule" id="PRU00024"/>
    </source>
</evidence>
<dbReference type="SMART" id="SM00336">
    <property type="entry name" value="BBOX"/>
    <property type="match status" value="2"/>
</dbReference>
<sequence length="176" mass="19930">MQKILTRNAYLVGRAFLANKEAIRESISYTLSQKPTRKMAKLSSSKKVLSLCYECSNHEATLNCQQCDCSFCDTCWTKVHSSGKSLMRHVPVNIKSVVVPKSTKYCLKHSTKEVDFFCVNCNLYICANCVIFDHKTVGHEAVLIKERNCNLLNAVVRLQDDVEENIAKMEETARVS</sequence>
<dbReference type="GO" id="GO:0005654">
    <property type="term" value="C:nucleoplasm"/>
    <property type="evidence" value="ECO:0007669"/>
    <property type="project" value="TreeGrafter"/>
</dbReference>
<feature type="domain" description="B box-type" evidence="2">
    <location>
        <begin position="101"/>
        <end position="144"/>
    </location>
</feature>
<organism evidence="3">
    <name type="scientific">Menopon gallinae</name>
    <name type="common">poultry shaft louse</name>
    <dbReference type="NCBI Taxonomy" id="328185"/>
    <lineage>
        <taxon>Eukaryota</taxon>
        <taxon>Metazoa</taxon>
        <taxon>Ecdysozoa</taxon>
        <taxon>Arthropoda</taxon>
        <taxon>Hexapoda</taxon>
        <taxon>Insecta</taxon>
        <taxon>Pterygota</taxon>
        <taxon>Neoptera</taxon>
        <taxon>Paraneoptera</taxon>
        <taxon>Psocodea</taxon>
        <taxon>Troctomorpha</taxon>
        <taxon>Phthiraptera</taxon>
        <taxon>Amblycera</taxon>
        <taxon>Menoponidae</taxon>
        <taxon>Menopon</taxon>
    </lineage>
</organism>
<evidence type="ECO:0000259" key="2">
    <source>
        <dbReference type="PROSITE" id="PS50119"/>
    </source>
</evidence>
<dbReference type="Gene3D" id="3.30.160.60">
    <property type="entry name" value="Classic Zinc Finger"/>
    <property type="match status" value="1"/>
</dbReference>
<keyword evidence="1" id="KW-0479">Metal-binding</keyword>
<dbReference type="EMBL" id="JARGDH010000002">
    <property type="protein sequence ID" value="KAL0275236.1"/>
    <property type="molecule type" value="Genomic_DNA"/>
</dbReference>
<accession>A0AAW2I002</accession>
<dbReference type="InterPro" id="IPR000315">
    <property type="entry name" value="Znf_B-box"/>
</dbReference>
<dbReference type="AlphaFoldDB" id="A0AAW2I002"/>
<dbReference type="SUPFAM" id="SSF57845">
    <property type="entry name" value="B-box zinc-binding domain"/>
    <property type="match status" value="1"/>
</dbReference>
<dbReference type="PANTHER" id="PTHR25462">
    <property type="entry name" value="BONUS, ISOFORM C-RELATED"/>
    <property type="match status" value="1"/>
</dbReference>
<protein>
    <recommendedName>
        <fullName evidence="2">B box-type domain-containing protein</fullName>
    </recommendedName>
</protein>
<dbReference type="PROSITE" id="PS50119">
    <property type="entry name" value="ZF_BBOX"/>
    <property type="match status" value="2"/>
</dbReference>
<comment type="caution">
    <text evidence="3">The sequence shown here is derived from an EMBL/GenBank/DDBJ whole genome shotgun (WGS) entry which is preliminary data.</text>
</comment>
<proteinExistence type="predicted"/>
<keyword evidence="1" id="KW-0862">Zinc</keyword>
<reference evidence="3" key="1">
    <citation type="journal article" date="2024" name="Gigascience">
        <title>Chromosome-level genome of the poultry shaft louse Menopon gallinae provides insight into the host-switching and adaptive evolution of parasitic lice.</title>
        <authorList>
            <person name="Xu Y."/>
            <person name="Ma L."/>
            <person name="Liu S."/>
            <person name="Liang Y."/>
            <person name="Liu Q."/>
            <person name="He Z."/>
            <person name="Tian L."/>
            <person name="Duan Y."/>
            <person name="Cai W."/>
            <person name="Li H."/>
            <person name="Song F."/>
        </authorList>
    </citation>
    <scope>NUCLEOTIDE SEQUENCE</scope>
    <source>
        <strain evidence="3">Cailab_2023a</strain>
    </source>
</reference>
<gene>
    <name evidence="3" type="ORF">PYX00_003159</name>
</gene>
<dbReference type="Gene3D" id="4.10.830.40">
    <property type="match status" value="1"/>
</dbReference>
<dbReference type="Pfam" id="PF00643">
    <property type="entry name" value="zf-B_box"/>
    <property type="match status" value="1"/>
</dbReference>
<feature type="domain" description="B box-type" evidence="2">
    <location>
        <begin position="47"/>
        <end position="94"/>
    </location>
</feature>
<name>A0AAW2I002_9NEOP</name>
<dbReference type="GO" id="GO:0008270">
    <property type="term" value="F:zinc ion binding"/>
    <property type="evidence" value="ECO:0007669"/>
    <property type="project" value="UniProtKB-KW"/>
</dbReference>
<dbReference type="GO" id="GO:0061630">
    <property type="term" value="F:ubiquitin protein ligase activity"/>
    <property type="evidence" value="ECO:0007669"/>
    <property type="project" value="TreeGrafter"/>
</dbReference>
<dbReference type="InterPro" id="IPR047153">
    <property type="entry name" value="TRIM45/56/19-like"/>
</dbReference>
<dbReference type="PANTHER" id="PTHR25462:SF296">
    <property type="entry name" value="MEIOTIC P26, ISOFORM F"/>
    <property type="match status" value="1"/>
</dbReference>